<proteinExistence type="predicted"/>
<gene>
    <name evidence="2" type="ORF">N7539_001280</name>
</gene>
<keyword evidence="3" id="KW-1185">Reference proteome</keyword>
<feature type="compositionally biased region" description="Basic residues" evidence="1">
    <location>
        <begin position="208"/>
        <end position="218"/>
    </location>
</feature>
<reference evidence="2" key="1">
    <citation type="submission" date="2022-12" db="EMBL/GenBank/DDBJ databases">
        <authorList>
            <person name="Petersen C."/>
        </authorList>
    </citation>
    <scope>NUCLEOTIDE SEQUENCE</scope>
    <source>
        <strain evidence="2">IBT 30728</strain>
    </source>
</reference>
<dbReference type="EMBL" id="JAPWDQ010000002">
    <property type="protein sequence ID" value="KAJ5492534.1"/>
    <property type="molecule type" value="Genomic_DNA"/>
</dbReference>
<evidence type="ECO:0000313" key="2">
    <source>
        <dbReference type="EMBL" id="KAJ5492534.1"/>
    </source>
</evidence>
<organism evidence="2 3">
    <name type="scientific">Penicillium diatomitis</name>
    <dbReference type="NCBI Taxonomy" id="2819901"/>
    <lineage>
        <taxon>Eukaryota</taxon>
        <taxon>Fungi</taxon>
        <taxon>Dikarya</taxon>
        <taxon>Ascomycota</taxon>
        <taxon>Pezizomycotina</taxon>
        <taxon>Eurotiomycetes</taxon>
        <taxon>Eurotiomycetidae</taxon>
        <taxon>Eurotiales</taxon>
        <taxon>Aspergillaceae</taxon>
        <taxon>Penicillium</taxon>
    </lineage>
</organism>
<dbReference type="RefSeq" id="XP_056792914.1">
    <property type="nucleotide sequence ID" value="XM_056930883.1"/>
</dbReference>
<dbReference type="Proteomes" id="UP001148312">
    <property type="component" value="Unassembled WGS sequence"/>
</dbReference>
<feature type="region of interest" description="Disordered" evidence="1">
    <location>
        <begin position="102"/>
        <end position="164"/>
    </location>
</feature>
<dbReference type="GeneID" id="81621132"/>
<sequence length="218" mass="23772">MSFLAGLCSCFSSGDVQPQVALSRPEMQMRSSSNVTPSGVQTGSYTYNDRGEVVRIENPLARRLGHGPSRSDLDSGGYASVVPLPQYTPRPMSVHEKTLEAHLRDAPVSSDSSSVYQDEKRRQAYEDEATSDDSSVFSYPSSFGNTSTATRETPPPPYSPRGSMMIGRSRTASISSTMDVTVRPPPLARLHGACITAVPSEADDQSIRRHRRGSWQSR</sequence>
<protein>
    <submittedName>
        <fullName evidence="2">Uncharacterized protein</fullName>
    </submittedName>
</protein>
<feature type="compositionally biased region" description="Low complexity" evidence="1">
    <location>
        <begin position="132"/>
        <end position="143"/>
    </location>
</feature>
<accession>A0A9X0C020</accession>
<feature type="region of interest" description="Disordered" evidence="1">
    <location>
        <begin position="25"/>
        <end position="46"/>
    </location>
</feature>
<evidence type="ECO:0000256" key="1">
    <source>
        <dbReference type="SAM" id="MobiDB-lite"/>
    </source>
</evidence>
<feature type="compositionally biased region" description="Polar residues" evidence="1">
    <location>
        <begin position="29"/>
        <end position="46"/>
    </location>
</feature>
<dbReference type="AlphaFoldDB" id="A0A9X0C020"/>
<feature type="region of interest" description="Disordered" evidence="1">
    <location>
        <begin position="197"/>
        <end position="218"/>
    </location>
</feature>
<name>A0A9X0C020_9EURO</name>
<reference evidence="2" key="2">
    <citation type="journal article" date="2023" name="IMA Fungus">
        <title>Comparative genomic study of the Penicillium genus elucidates a diverse pangenome and 15 lateral gene transfer events.</title>
        <authorList>
            <person name="Petersen C."/>
            <person name="Sorensen T."/>
            <person name="Nielsen M.R."/>
            <person name="Sondergaard T.E."/>
            <person name="Sorensen J.L."/>
            <person name="Fitzpatrick D.A."/>
            <person name="Frisvad J.C."/>
            <person name="Nielsen K.L."/>
        </authorList>
    </citation>
    <scope>NUCLEOTIDE SEQUENCE</scope>
    <source>
        <strain evidence="2">IBT 30728</strain>
    </source>
</reference>
<comment type="caution">
    <text evidence="2">The sequence shown here is derived from an EMBL/GenBank/DDBJ whole genome shotgun (WGS) entry which is preliminary data.</text>
</comment>
<evidence type="ECO:0000313" key="3">
    <source>
        <dbReference type="Proteomes" id="UP001148312"/>
    </source>
</evidence>